<evidence type="ECO:0000256" key="1">
    <source>
        <dbReference type="PROSITE-ProRule" id="PRU00473"/>
    </source>
</evidence>
<dbReference type="CDD" id="cd07185">
    <property type="entry name" value="OmpA_C-like"/>
    <property type="match status" value="1"/>
</dbReference>
<dbReference type="SUPFAM" id="SSF103088">
    <property type="entry name" value="OmpA-like"/>
    <property type="match status" value="1"/>
</dbReference>
<evidence type="ECO:0000256" key="3">
    <source>
        <dbReference type="SAM" id="Phobius"/>
    </source>
</evidence>
<feature type="domain" description="OmpA-like" evidence="4">
    <location>
        <begin position="86"/>
        <end position="213"/>
    </location>
</feature>
<dbReference type="PANTHER" id="PTHR30329:SF21">
    <property type="entry name" value="LIPOPROTEIN YIAD-RELATED"/>
    <property type="match status" value="1"/>
</dbReference>
<dbReference type="Pfam" id="PF00691">
    <property type="entry name" value="OmpA"/>
    <property type="match status" value="1"/>
</dbReference>
<proteinExistence type="predicted"/>
<name>A0A9W6UHL9_9ACTN</name>
<protein>
    <recommendedName>
        <fullName evidence="4">OmpA-like domain-containing protein</fullName>
    </recommendedName>
</protein>
<keyword evidence="3" id="KW-1133">Transmembrane helix</keyword>
<comment type="caution">
    <text evidence="5">The sequence shown here is derived from an EMBL/GenBank/DDBJ whole genome shotgun (WGS) entry which is preliminary data.</text>
</comment>
<feature type="region of interest" description="Disordered" evidence="2">
    <location>
        <begin position="184"/>
        <end position="237"/>
    </location>
</feature>
<feature type="transmembrane region" description="Helical" evidence="3">
    <location>
        <begin position="31"/>
        <end position="54"/>
    </location>
</feature>
<dbReference type="EMBL" id="BSQG01000001">
    <property type="protein sequence ID" value="GLU46503.1"/>
    <property type="molecule type" value="Genomic_DNA"/>
</dbReference>
<reference evidence="5" key="1">
    <citation type="submission" date="2023-02" db="EMBL/GenBank/DDBJ databases">
        <title>Nocardiopsis ansamitocini NBRC 112285.</title>
        <authorList>
            <person name="Ichikawa N."/>
            <person name="Sato H."/>
            <person name="Tonouchi N."/>
        </authorList>
    </citation>
    <scope>NUCLEOTIDE SEQUENCE</scope>
    <source>
        <strain evidence="5">NBRC 112285</strain>
    </source>
</reference>
<dbReference type="Proteomes" id="UP001165092">
    <property type="component" value="Unassembled WGS sequence"/>
</dbReference>
<keyword evidence="6" id="KW-1185">Reference proteome</keyword>
<dbReference type="AlphaFoldDB" id="A0A9W6UHL9"/>
<evidence type="ECO:0000313" key="6">
    <source>
        <dbReference type="Proteomes" id="UP001165092"/>
    </source>
</evidence>
<dbReference type="InterPro" id="IPR006665">
    <property type="entry name" value="OmpA-like"/>
</dbReference>
<organism evidence="5 6">
    <name type="scientific">Nocardiopsis ansamitocini</name>
    <dbReference type="NCBI Taxonomy" id="1670832"/>
    <lineage>
        <taxon>Bacteria</taxon>
        <taxon>Bacillati</taxon>
        <taxon>Actinomycetota</taxon>
        <taxon>Actinomycetes</taxon>
        <taxon>Streptosporangiales</taxon>
        <taxon>Nocardiopsidaceae</taxon>
        <taxon>Nocardiopsis</taxon>
    </lineage>
</organism>
<dbReference type="RefSeq" id="WP_285757348.1">
    <property type="nucleotide sequence ID" value="NZ_BSQG01000001.1"/>
</dbReference>
<dbReference type="PROSITE" id="PS51123">
    <property type="entry name" value="OMPA_2"/>
    <property type="match status" value="1"/>
</dbReference>
<dbReference type="GO" id="GO:0016020">
    <property type="term" value="C:membrane"/>
    <property type="evidence" value="ECO:0007669"/>
    <property type="project" value="UniProtKB-UniRule"/>
</dbReference>
<feature type="region of interest" description="Disordered" evidence="2">
    <location>
        <begin position="68"/>
        <end position="89"/>
    </location>
</feature>
<sequence>MTLAYAGRFGIPDAVVPVRETQRAVGRRTGIITFPLVGVLLLGVFALATVLLPIQTPGGVTAILVGEQERTDEPSPSIAPKESVEEPTVSDPVTATVLFPHDQSRLTPQAIAGLDDFVAATVEAAAEGGARIQVEGFGDSTGSDQVNDQVTLARAERVESYLRTALPVEGADGVESVDYVVKGHGARKPVGDNDTEEGRAKNRRVELVAEFSLPGEADSPATEAAASPGPVEEDKKS</sequence>
<dbReference type="InterPro" id="IPR050330">
    <property type="entry name" value="Bact_OuterMem_StrucFunc"/>
</dbReference>
<dbReference type="Gene3D" id="3.30.1330.60">
    <property type="entry name" value="OmpA-like domain"/>
    <property type="match status" value="1"/>
</dbReference>
<dbReference type="PANTHER" id="PTHR30329">
    <property type="entry name" value="STATOR ELEMENT OF FLAGELLAR MOTOR COMPLEX"/>
    <property type="match status" value="1"/>
</dbReference>
<dbReference type="InterPro" id="IPR036737">
    <property type="entry name" value="OmpA-like_sf"/>
</dbReference>
<keyword evidence="3" id="KW-0812">Transmembrane</keyword>
<keyword evidence="1 3" id="KW-0472">Membrane</keyword>
<evidence type="ECO:0000259" key="4">
    <source>
        <dbReference type="PROSITE" id="PS51123"/>
    </source>
</evidence>
<gene>
    <name evidence="5" type="ORF">Nans01_08540</name>
</gene>
<evidence type="ECO:0000256" key="2">
    <source>
        <dbReference type="SAM" id="MobiDB-lite"/>
    </source>
</evidence>
<accession>A0A9W6UHL9</accession>
<feature type="compositionally biased region" description="Basic and acidic residues" evidence="2">
    <location>
        <begin position="196"/>
        <end position="207"/>
    </location>
</feature>
<evidence type="ECO:0000313" key="5">
    <source>
        <dbReference type="EMBL" id="GLU46503.1"/>
    </source>
</evidence>